<keyword evidence="2" id="KW-0812">Transmembrane</keyword>
<dbReference type="Pfam" id="PF24306">
    <property type="entry name" value="THSD1_N"/>
    <property type="match status" value="1"/>
</dbReference>
<dbReference type="Proteomes" id="UP000694720">
    <property type="component" value="Unplaced"/>
</dbReference>
<keyword evidence="3" id="KW-0732">Signal</keyword>
<dbReference type="InterPro" id="IPR056219">
    <property type="entry name" value="THSD1_D3"/>
</dbReference>
<name>A0A8D1GVJ4_PIG</name>
<feature type="domain" description="THSD1 second Ig-like" evidence="5">
    <location>
        <begin position="128"/>
        <end position="234"/>
    </location>
</feature>
<feature type="domain" description="THSD1 third Ig-like" evidence="6">
    <location>
        <begin position="241"/>
        <end position="339"/>
    </location>
</feature>
<evidence type="ECO:0008006" key="9">
    <source>
        <dbReference type="Google" id="ProtNLM"/>
    </source>
</evidence>
<evidence type="ECO:0000256" key="1">
    <source>
        <dbReference type="SAM" id="MobiDB-lite"/>
    </source>
</evidence>
<feature type="signal peptide" evidence="3">
    <location>
        <begin position="1"/>
        <end position="22"/>
    </location>
</feature>
<evidence type="ECO:0000313" key="8">
    <source>
        <dbReference type="Proteomes" id="UP000694728"/>
    </source>
</evidence>
<dbReference type="Ensembl" id="ENSSSCT00035010762.1">
    <property type="protein sequence ID" value="ENSSSCP00035003673.1"/>
    <property type="gene ID" value="ENSSSCG00035008599.1"/>
</dbReference>
<evidence type="ECO:0000256" key="2">
    <source>
        <dbReference type="SAM" id="Phobius"/>
    </source>
</evidence>
<protein>
    <recommendedName>
        <fullName evidence="9">Thrombospondin type-1 domain-containing protein 1</fullName>
    </recommendedName>
</protein>
<dbReference type="AlphaFoldDB" id="A0A8D1GVJ4"/>
<feature type="chain" id="PRO_5044686794" description="Thrombospondin type-1 domain-containing protein 1" evidence="3">
    <location>
        <begin position="23"/>
        <end position="806"/>
    </location>
</feature>
<dbReference type="PANTHER" id="PTHR16311">
    <property type="entry name" value="THROMBOSPONDIN TYPE I DOMAIN-CONTAINING 1"/>
    <property type="match status" value="1"/>
</dbReference>
<reference evidence="7" key="1">
    <citation type="submission" date="2025-05" db="UniProtKB">
        <authorList>
            <consortium name="Ensembl"/>
        </authorList>
    </citation>
    <scope>IDENTIFICATION</scope>
</reference>
<dbReference type="Pfam" id="PF24310">
    <property type="entry name" value="THSD1_D2"/>
    <property type="match status" value="1"/>
</dbReference>
<feature type="compositionally biased region" description="Basic and acidic residues" evidence="1">
    <location>
        <begin position="609"/>
        <end position="623"/>
    </location>
</feature>
<organism evidence="7 8">
    <name type="scientific">Sus scrofa</name>
    <name type="common">Pig</name>
    <dbReference type="NCBI Taxonomy" id="9823"/>
    <lineage>
        <taxon>Eukaryota</taxon>
        <taxon>Metazoa</taxon>
        <taxon>Chordata</taxon>
        <taxon>Craniata</taxon>
        <taxon>Vertebrata</taxon>
        <taxon>Euteleostomi</taxon>
        <taxon>Mammalia</taxon>
        <taxon>Eutheria</taxon>
        <taxon>Laurasiatheria</taxon>
        <taxon>Artiodactyla</taxon>
        <taxon>Suina</taxon>
        <taxon>Suidae</taxon>
        <taxon>Sus</taxon>
    </lineage>
</organism>
<dbReference type="InterPro" id="IPR056217">
    <property type="entry name" value="THSD1_N"/>
</dbReference>
<keyword evidence="2" id="KW-1133">Transmembrane helix</keyword>
<dbReference type="InterPro" id="IPR056218">
    <property type="entry name" value="THSD1_D2"/>
</dbReference>
<evidence type="ECO:0000256" key="3">
    <source>
        <dbReference type="SAM" id="SignalP"/>
    </source>
</evidence>
<evidence type="ECO:0000313" key="7">
    <source>
        <dbReference type="Ensembl" id="ENSSSCP00045010197.1"/>
    </source>
</evidence>
<feature type="region of interest" description="Disordered" evidence="1">
    <location>
        <begin position="572"/>
        <end position="756"/>
    </location>
</feature>
<feature type="transmembrane region" description="Helical" evidence="2">
    <location>
        <begin position="362"/>
        <end position="384"/>
    </location>
</feature>
<feature type="region of interest" description="Disordered" evidence="1">
    <location>
        <begin position="785"/>
        <end position="806"/>
    </location>
</feature>
<feature type="region of interest" description="Disordered" evidence="1">
    <location>
        <begin position="390"/>
        <end position="409"/>
    </location>
</feature>
<dbReference type="Proteomes" id="UP000694728">
    <property type="component" value="Unplaced"/>
</dbReference>
<dbReference type="Ensembl" id="ENSSSCT00045014694.1">
    <property type="protein sequence ID" value="ENSSSCP00045010197.1"/>
    <property type="gene ID" value="ENSSSCG00045008677.1"/>
</dbReference>
<proteinExistence type="predicted"/>
<evidence type="ECO:0000259" key="4">
    <source>
        <dbReference type="Pfam" id="PF24306"/>
    </source>
</evidence>
<evidence type="ECO:0000259" key="6">
    <source>
        <dbReference type="Pfam" id="PF24311"/>
    </source>
</evidence>
<dbReference type="InterPro" id="IPR038877">
    <property type="entry name" value="THSD1"/>
</dbReference>
<accession>A0A8D1GVJ4</accession>
<feature type="compositionally biased region" description="Basic and acidic residues" evidence="1">
    <location>
        <begin position="640"/>
        <end position="650"/>
    </location>
</feature>
<dbReference type="PANTHER" id="PTHR16311:SF3">
    <property type="entry name" value="THROMBOSPONDIN TYPE-1 DOMAIN-CONTAINING PROTEIN 1"/>
    <property type="match status" value="1"/>
</dbReference>
<feature type="domain" description="THSD1 N-terminal" evidence="4">
    <location>
        <begin position="26"/>
        <end position="124"/>
    </location>
</feature>
<evidence type="ECO:0000259" key="5">
    <source>
        <dbReference type="Pfam" id="PF24310"/>
    </source>
</evidence>
<feature type="compositionally biased region" description="Polar residues" evidence="1">
    <location>
        <begin position="739"/>
        <end position="748"/>
    </location>
</feature>
<sequence length="806" mass="87775">MKQTLKDFSNLLLVVLCDYVLGEAEYLLLGEPGHVALSNSTVTVAFQYFDGTNGTLRNVSVLLLEANTNQTLTTKYLLTNQSQGTLEFECFYFREAGDYWFTMSPEATNSSAPAPRWERSAFLKVEWPDFHVHLNRTSRAAEGTFQVGLFTSQPLCPFPVDKPDIVVDVIFTNSLPEASTSQGQPLEIRASKRAELSQGQWLEFGCAPVGPEAYVTVVLKLLGRDSVISSTGPIDLAQKFGYKLVMAPELTCESRVEVMVLPPPCIFVQGVVAVYKEAPRRPGEGTPRLAENSLSLGERRTVFNCTLFDVGRHKYCFDFGVSSRSQFSAKEKECMLIQRTIAFQTSSPSPLQPQGPAKSNNIVTVTGISLCLFIIVATVLITLWRKLGRSPTCSTPARPNSLHGPGCRKNSDEENICELGEPRGSFSDAGDGPAGSPGSPGDLGIPLTYRRSAPAAPDEDASGSESFQSTAQKIIPPLFSYRLAQQQLKEMKKKGLTETTKVYHVSQSPLTDTAIDAAAAATAAAPRDPEVPEDAAAAKFRIKAPFLEQPPAPGAGDRPPSRLDLPLVQAAVSPSQTVIRKSQARHAGGRGAPPDRGHPRGSHFRRTASFHEAKQARPFRERSLSALTPRQAPAYASRTRTWDQAEDRVRPQSRGAAPFPEKPDHCQGAGGTSGLLSPLPKPHASGQPTRKPDLGDRQVGFVAGGERTEPHRARRGPSPSHRSVSRKQPSPTAPKESYQRVSPLSPSQSRKDKCQSFPAHPEFAFYDNTSFGLTESEQRMLDLPGYFGSNEEDETTSTLSVEKLVI</sequence>
<keyword evidence="2" id="KW-0472">Membrane</keyword>
<feature type="compositionally biased region" description="Low complexity" evidence="1">
    <location>
        <begin position="427"/>
        <end position="442"/>
    </location>
</feature>
<feature type="compositionally biased region" description="Polar residues" evidence="1">
    <location>
        <begin position="720"/>
        <end position="730"/>
    </location>
</feature>
<dbReference type="Pfam" id="PF24311">
    <property type="entry name" value="THSD1_D3"/>
    <property type="match status" value="1"/>
</dbReference>
<feature type="compositionally biased region" description="Basic residues" evidence="1">
    <location>
        <begin position="599"/>
        <end position="608"/>
    </location>
</feature>
<feature type="region of interest" description="Disordered" evidence="1">
    <location>
        <begin position="418"/>
        <end position="468"/>
    </location>
</feature>